<protein>
    <submittedName>
        <fullName evidence="2">Uncharacterized protein</fullName>
    </submittedName>
</protein>
<dbReference type="AlphaFoldDB" id="A0A1I6Q318"/>
<feature type="compositionally biased region" description="Acidic residues" evidence="1">
    <location>
        <begin position="1"/>
        <end position="24"/>
    </location>
</feature>
<dbReference type="OrthoDB" id="206587at2157"/>
<evidence type="ECO:0000313" key="2">
    <source>
        <dbReference type="EMBL" id="SFS46740.1"/>
    </source>
</evidence>
<sequence>MTDDSLSDAADELGLETNGGDDDTDRSALETLLQTGASDGSLALAGGGAFVLAGARSLARGRFRAIAQLALGGGLLKFGQYQRQQRGGTAIERALGRRGGDETTANETDGKALSDEAHTAAERHDLGRTAQTDEDGDVSADAELGASRNDDPDSDVDFSEDTDELSRSRPGVEGEGDPRRSTDDDAVEIDVSDSALAEEPSEATGPDPEQAQPSQTEGTEPEGTVEADASHMRADTPDEPRADGESEGPHADAGGENEDSHADTGDVADETTERGVDSEDDGEGDQ</sequence>
<feature type="region of interest" description="Disordered" evidence="1">
    <location>
        <begin position="1"/>
        <end position="26"/>
    </location>
</feature>
<feature type="compositionally biased region" description="Basic and acidic residues" evidence="1">
    <location>
        <begin position="228"/>
        <end position="250"/>
    </location>
</feature>
<proteinExistence type="predicted"/>
<accession>A0A1I6Q318</accession>
<dbReference type="EMBL" id="FOZS01000001">
    <property type="protein sequence ID" value="SFS46740.1"/>
    <property type="molecule type" value="Genomic_DNA"/>
</dbReference>
<feature type="region of interest" description="Disordered" evidence="1">
    <location>
        <begin position="82"/>
        <end position="286"/>
    </location>
</feature>
<dbReference type="Proteomes" id="UP000199199">
    <property type="component" value="Unassembled WGS sequence"/>
</dbReference>
<evidence type="ECO:0000256" key="1">
    <source>
        <dbReference type="SAM" id="MobiDB-lite"/>
    </source>
</evidence>
<feature type="compositionally biased region" description="Acidic residues" evidence="1">
    <location>
        <begin position="152"/>
        <end position="163"/>
    </location>
</feature>
<reference evidence="3" key="1">
    <citation type="submission" date="2016-10" db="EMBL/GenBank/DDBJ databases">
        <authorList>
            <person name="Varghese N."/>
            <person name="Submissions S."/>
        </authorList>
    </citation>
    <scope>NUCLEOTIDE SEQUENCE [LARGE SCALE GENOMIC DNA]</scope>
    <source>
        <strain evidence="3">DSM 22427</strain>
    </source>
</reference>
<feature type="compositionally biased region" description="Basic and acidic residues" evidence="1">
    <location>
        <begin position="108"/>
        <end position="127"/>
    </location>
</feature>
<feature type="compositionally biased region" description="Basic and acidic residues" evidence="1">
    <location>
        <begin position="164"/>
        <end position="183"/>
    </location>
</feature>
<keyword evidence="3" id="KW-1185">Reference proteome</keyword>
<gene>
    <name evidence="2" type="ORF">SAMN04488556_0944</name>
</gene>
<organism evidence="2 3">
    <name type="scientific">Halostagnicola kamekurae</name>
    <dbReference type="NCBI Taxonomy" id="619731"/>
    <lineage>
        <taxon>Archaea</taxon>
        <taxon>Methanobacteriati</taxon>
        <taxon>Methanobacteriota</taxon>
        <taxon>Stenosarchaea group</taxon>
        <taxon>Halobacteria</taxon>
        <taxon>Halobacteriales</taxon>
        <taxon>Natrialbaceae</taxon>
        <taxon>Halostagnicola</taxon>
    </lineage>
</organism>
<name>A0A1I6Q318_9EURY</name>
<dbReference type="RefSeq" id="WP_092902192.1">
    <property type="nucleotide sequence ID" value="NZ_FOZS01000001.1"/>
</dbReference>
<evidence type="ECO:0000313" key="3">
    <source>
        <dbReference type="Proteomes" id="UP000199199"/>
    </source>
</evidence>